<dbReference type="AlphaFoldDB" id="A0A380RU98"/>
<name>A0A380RU98_FIBSU</name>
<dbReference type="InterPro" id="IPR026444">
    <property type="entry name" value="Secre_tail"/>
</dbReference>
<organism evidence="3 4">
    <name type="scientific">Fibrobacter succinogenes</name>
    <name type="common">Bacteroides succinogenes</name>
    <dbReference type="NCBI Taxonomy" id="833"/>
    <lineage>
        <taxon>Bacteria</taxon>
        <taxon>Pseudomonadati</taxon>
        <taxon>Fibrobacterota</taxon>
        <taxon>Fibrobacteria</taxon>
        <taxon>Fibrobacterales</taxon>
        <taxon>Fibrobacteraceae</taxon>
        <taxon>Fibrobacter</taxon>
    </lineage>
</organism>
<feature type="chain" id="PRO_5016814367" evidence="1">
    <location>
        <begin position="20"/>
        <end position="313"/>
    </location>
</feature>
<dbReference type="Pfam" id="PF18962">
    <property type="entry name" value="Por_Secre_tail"/>
    <property type="match status" value="1"/>
</dbReference>
<accession>A0A380RU98</accession>
<evidence type="ECO:0000259" key="2">
    <source>
        <dbReference type="Pfam" id="PF18962"/>
    </source>
</evidence>
<reference evidence="3 4" key="1">
    <citation type="submission" date="2017-08" db="EMBL/GenBank/DDBJ databases">
        <authorList>
            <person name="de Groot N.N."/>
        </authorList>
    </citation>
    <scope>NUCLEOTIDE SEQUENCE [LARGE SCALE GENOMIC DNA]</scope>
    <source>
        <strain evidence="3 4">HM2</strain>
    </source>
</reference>
<evidence type="ECO:0000256" key="1">
    <source>
        <dbReference type="SAM" id="SignalP"/>
    </source>
</evidence>
<keyword evidence="1" id="KW-0732">Signal</keyword>
<sequence length="313" mass="32858">MKHAITLATAIFAVSAAYAGTFQPWDGEDGISQVNTGLDNGSETSGYWFSYADDGDGGQSKVEWPADIQTETGVSLDAVIDSCKGVCGTATLSKGTLKYNPFVGIGFNIVGEGLDGDPEAGDATAWGGLCITYTSDIAADLELGLGAYDATIEYANPVFKLPKATSTPVTKAIPWSKFTQPSWYTGATKISGPEAAKQLVAVKFKIQAVNGDYNFNIKKIAPFTACDPEGSNAIKGIRNASSVKATLVGRTLNFMGIKSKAAVDIINTQGQTVVRGTIDITTASLDLASLDAGVYMIHVNGKNVNFAKKIILK</sequence>
<dbReference type="RefSeq" id="WP_109571864.1">
    <property type="nucleotide sequence ID" value="NZ_UHJL01000001.1"/>
</dbReference>
<feature type="signal peptide" evidence="1">
    <location>
        <begin position="1"/>
        <end position="19"/>
    </location>
</feature>
<protein>
    <submittedName>
        <fullName evidence="3">Por secretion system C-terminal sorting domain-containing protein</fullName>
    </submittedName>
</protein>
<evidence type="ECO:0000313" key="3">
    <source>
        <dbReference type="EMBL" id="SUQ19118.1"/>
    </source>
</evidence>
<gene>
    <name evidence="3" type="ORF">SAMN05661053_0345</name>
</gene>
<evidence type="ECO:0000313" key="4">
    <source>
        <dbReference type="Proteomes" id="UP000255423"/>
    </source>
</evidence>
<dbReference type="Proteomes" id="UP000255423">
    <property type="component" value="Unassembled WGS sequence"/>
</dbReference>
<proteinExistence type="predicted"/>
<feature type="domain" description="Secretion system C-terminal sorting" evidence="2">
    <location>
        <begin position="258"/>
        <end position="311"/>
    </location>
</feature>
<dbReference type="NCBIfam" id="TIGR04183">
    <property type="entry name" value="Por_Secre_tail"/>
    <property type="match status" value="1"/>
</dbReference>
<dbReference type="EMBL" id="UHJL01000001">
    <property type="protein sequence ID" value="SUQ19118.1"/>
    <property type="molecule type" value="Genomic_DNA"/>
</dbReference>